<dbReference type="EMBL" id="JBBWWR010000007">
    <property type="protein sequence ID" value="KAK8963441.1"/>
    <property type="molecule type" value="Genomic_DNA"/>
</dbReference>
<accession>A0ABR2MI99</accession>
<evidence type="ECO:0000256" key="1">
    <source>
        <dbReference type="SAM" id="MobiDB-lite"/>
    </source>
</evidence>
<name>A0ABR2MI99_9ASPA</name>
<evidence type="ECO:0000313" key="3">
    <source>
        <dbReference type="Proteomes" id="UP001412067"/>
    </source>
</evidence>
<organism evidence="2 3">
    <name type="scientific">Platanthera guangdongensis</name>
    <dbReference type="NCBI Taxonomy" id="2320717"/>
    <lineage>
        <taxon>Eukaryota</taxon>
        <taxon>Viridiplantae</taxon>
        <taxon>Streptophyta</taxon>
        <taxon>Embryophyta</taxon>
        <taxon>Tracheophyta</taxon>
        <taxon>Spermatophyta</taxon>
        <taxon>Magnoliopsida</taxon>
        <taxon>Liliopsida</taxon>
        <taxon>Asparagales</taxon>
        <taxon>Orchidaceae</taxon>
        <taxon>Orchidoideae</taxon>
        <taxon>Orchideae</taxon>
        <taxon>Orchidinae</taxon>
        <taxon>Platanthera</taxon>
    </lineage>
</organism>
<dbReference type="Proteomes" id="UP001412067">
    <property type="component" value="Unassembled WGS sequence"/>
</dbReference>
<reference evidence="2 3" key="1">
    <citation type="journal article" date="2022" name="Nat. Plants">
        <title>Genomes of leafy and leafless Platanthera orchids illuminate the evolution of mycoheterotrophy.</title>
        <authorList>
            <person name="Li M.H."/>
            <person name="Liu K.W."/>
            <person name="Li Z."/>
            <person name="Lu H.C."/>
            <person name="Ye Q.L."/>
            <person name="Zhang D."/>
            <person name="Wang J.Y."/>
            <person name="Li Y.F."/>
            <person name="Zhong Z.M."/>
            <person name="Liu X."/>
            <person name="Yu X."/>
            <person name="Liu D.K."/>
            <person name="Tu X.D."/>
            <person name="Liu B."/>
            <person name="Hao Y."/>
            <person name="Liao X.Y."/>
            <person name="Jiang Y.T."/>
            <person name="Sun W.H."/>
            <person name="Chen J."/>
            <person name="Chen Y.Q."/>
            <person name="Ai Y."/>
            <person name="Zhai J.W."/>
            <person name="Wu S.S."/>
            <person name="Zhou Z."/>
            <person name="Hsiao Y.Y."/>
            <person name="Wu W.L."/>
            <person name="Chen Y.Y."/>
            <person name="Lin Y.F."/>
            <person name="Hsu J.L."/>
            <person name="Li C.Y."/>
            <person name="Wang Z.W."/>
            <person name="Zhao X."/>
            <person name="Zhong W.Y."/>
            <person name="Ma X.K."/>
            <person name="Ma L."/>
            <person name="Huang J."/>
            <person name="Chen G.Z."/>
            <person name="Huang M.Z."/>
            <person name="Huang L."/>
            <person name="Peng D.H."/>
            <person name="Luo Y.B."/>
            <person name="Zou S.Q."/>
            <person name="Chen S.P."/>
            <person name="Lan S."/>
            <person name="Tsai W.C."/>
            <person name="Van de Peer Y."/>
            <person name="Liu Z.J."/>
        </authorList>
    </citation>
    <scope>NUCLEOTIDE SEQUENCE [LARGE SCALE GENOMIC DNA]</scope>
    <source>
        <strain evidence="2">Lor288</strain>
    </source>
</reference>
<feature type="region of interest" description="Disordered" evidence="1">
    <location>
        <begin position="95"/>
        <end position="136"/>
    </location>
</feature>
<keyword evidence="3" id="KW-1185">Reference proteome</keyword>
<comment type="caution">
    <text evidence="2">The sequence shown here is derived from an EMBL/GenBank/DDBJ whole genome shotgun (WGS) entry which is preliminary data.</text>
</comment>
<gene>
    <name evidence="2" type="ORF">KSP40_PGU000459</name>
</gene>
<proteinExistence type="predicted"/>
<evidence type="ECO:0000313" key="2">
    <source>
        <dbReference type="EMBL" id="KAK8963441.1"/>
    </source>
</evidence>
<sequence>MNITEFFKKAPLDVAHYTSRLGEVDFEGLSTYPHQWNQDDFQSPPIEGVEMSITELFKKAPLDVAHYTSRLGERPYEPLGVVLNSTEKRKVAALRRFLPQREPVPPPSPQGSRRLPYKRKPGFGTNFPDPRARLFP</sequence>
<protein>
    <submittedName>
        <fullName evidence="2">Uncharacterized protein</fullName>
    </submittedName>
</protein>